<keyword evidence="6" id="KW-0408">Iron</keyword>
<dbReference type="PANTHER" id="PTHR33577:SF16">
    <property type="entry name" value="HEME HALOPEROXIDASE FAMILY PROFILE DOMAIN-CONTAINING PROTEIN"/>
    <property type="match status" value="1"/>
</dbReference>
<keyword evidence="2 10" id="KW-0575">Peroxidase</keyword>
<feature type="signal peptide" evidence="8">
    <location>
        <begin position="1"/>
        <end position="24"/>
    </location>
</feature>
<sequence>MGRIVLWISPLLWALSTLTTPAAADSGGVIIVVPPVSTDTGIKQIPDAAHPYVAPGPGDQRGPCPGLNTLANHGYLPHNGIASFEQIVNATREGFNMEHDLAGALAGFAMVEYPIPSLRPAFNGGNAFLDLVSIGGTSSWIPVLPGAIDGPNPPGGISKHGRFEGDVSMTRQDAAIGDNVNFQNSLYDELLLYTGRFGDDSPITGNGSIVTTKVMQEFKYARFLEDQVQNKALQYHVGRLTLSYGEAAFVLNFFANGTDGTLSQQTMGSFFRNQTFPANWHRRSTPGSINLIGTGVNDILSAHPVSPGANDANGVYVLDAPLNVCSPPYYNLAVQNLPASYNNATGILAQNVIEGNEITTVSRRACAGSKGGYVSRDVLGANQEMYMISL</sequence>
<reference evidence="10 11" key="1">
    <citation type="journal article" date="2016" name="Mol. Biol. Evol.">
        <title>Comparative Genomics of Early-Diverging Mushroom-Forming Fungi Provides Insights into the Origins of Lignocellulose Decay Capabilities.</title>
        <authorList>
            <person name="Nagy L.G."/>
            <person name="Riley R."/>
            <person name="Tritt A."/>
            <person name="Adam C."/>
            <person name="Daum C."/>
            <person name="Floudas D."/>
            <person name="Sun H."/>
            <person name="Yadav J.S."/>
            <person name="Pangilinan J."/>
            <person name="Larsson K.H."/>
            <person name="Matsuura K."/>
            <person name="Barry K."/>
            <person name="Labutti K."/>
            <person name="Kuo R."/>
            <person name="Ohm R.A."/>
            <person name="Bhattacharya S.S."/>
            <person name="Shirouzu T."/>
            <person name="Yoshinaga Y."/>
            <person name="Martin F.M."/>
            <person name="Grigoriev I.V."/>
            <person name="Hibbett D.S."/>
        </authorList>
    </citation>
    <scope>NUCLEOTIDE SEQUENCE [LARGE SCALE GENOMIC DNA]</scope>
    <source>
        <strain evidence="10 11">HHB9708</strain>
    </source>
</reference>
<evidence type="ECO:0000259" key="9">
    <source>
        <dbReference type="PROSITE" id="PS51405"/>
    </source>
</evidence>
<proteinExistence type="inferred from homology"/>
<comment type="similarity">
    <text evidence="7">Belongs to the chloroperoxidase family.</text>
</comment>
<keyword evidence="5" id="KW-0560">Oxidoreductase</keyword>
<keyword evidence="3" id="KW-0349">Heme</keyword>
<keyword evidence="4" id="KW-0479">Metal-binding</keyword>
<evidence type="ECO:0000256" key="5">
    <source>
        <dbReference type="ARBA" id="ARBA00023002"/>
    </source>
</evidence>
<evidence type="ECO:0000313" key="11">
    <source>
        <dbReference type="Proteomes" id="UP000076722"/>
    </source>
</evidence>
<evidence type="ECO:0000256" key="6">
    <source>
        <dbReference type="ARBA" id="ARBA00023004"/>
    </source>
</evidence>
<name>A0A164X2F7_9AGAM</name>
<feature type="chain" id="PRO_5007854289" evidence="8">
    <location>
        <begin position="25"/>
        <end position="390"/>
    </location>
</feature>
<evidence type="ECO:0000313" key="10">
    <source>
        <dbReference type="EMBL" id="KZS95575.1"/>
    </source>
</evidence>
<keyword evidence="8" id="KW-0732">Signal</keyword>
<keyword evidence="11" id="KW-1185">Reference proteome</keyword>
<dbReference type="PROSITE" id="PS51405">
    <property type="entry name" value="HEME_HALOPEROXIDASE"/>
    <property type="match status" value="1"/>
</dbReference>
<evidence type="ECO:0000256" key="8">
    <source>
        <dbReference type="SAM" id="SignalP"/>
    </source>
</evidence>
<dbReference type="InterPro" id="IPR000028">
    <property type="entry name" value="Chloroperoxidase"/>
</dbReference>
<dbReference type="Gene3D" id="1.10.489.10">
    <property type="entry name" value="Chloroperoxidase-like"/>
    <property type="match status" value="1"/>
</dbReference>
<evidence type="ECO:0000256" key="1">
    <source>
        <dbReference type="ARBA" id="ARBA00001970"/>
    </source>
</evidence>
<feature type="domain" description="Heme haloperoxidase family profile" evidence="9">
    <location>
        <begin position="48"/>
        <end position="301"/>
    </location>
</feature>
<dbReference type="Proteomes" id="UP000076722">
    <property type="component" value="Unassembled WGS sequence"/>
</dbReference>
<protein>
    <submittedName>
        <fullName evidence="10">Cloroperoxidase</fullName>
    </submittedName>
</protein>
<dbReference type="PANTHER" id="PTHR33577">
    <property type="entry name" value="STERIGMATOCYSTIN BIOSYNTHESIS PEROXIDASE STCC-RELATED"/>
    <property type="match status" value="1"/>
</dbReference>
<dbReference type="InterPro" id="IPR036851">
    <property type="entry name" value="Chloroperoxidase-like_sf"/>
</dbReference>
<dbReference type="GO" id="GO:0004601">
    <property type="term" value="F:peroxidase activity"/>
    <property type="evidence" value="ECO:0007669"/>
    <property type="project" value="UniProtKB-KW"/>
</dbReference>
<organism evidence="10 11">
    <name type="scientific">Sistotremastrum niveocremeum HHB9708</name>
    <dbReference type="NCBI Taxonomy" id="1314777"/>
    <lineage>
        <taxon>Eukaryota</taxon>
        <taxon>Fungi</taxon>
        <taxon>Dikarya</taxon>
        <taxon>Basidiomycota</taxon>
        <taxon>Agaricomycotina</taxon>
        <taxon>Agaricomycetes</taxon>
        <taxon>Sistotremastrales</taxon>
        <taxon>Sistotremastraceae</taxon>
        <taxon>Sertulicium</taxon>
        <taxon>Sertulicium niveocremeum</taxon>
    </lineage>
</organism>
<comment type="cofactor">
    <cofactor evidence="1">
        <name>heme b</name>
        <dbReference type="ChEBI" id="CHEBI:60344"/>
    </cofactor>
</comment>
<dbReference type="EMBL" id="KV419401">
    <property type="protein sequence ID" value="KZS95575.1"/>
    <property type="molecule type" value="Genomic_DNA"/>
</dbReference>
<evidence type="ECO:0000256" key="2">
    <source>
        <dbReference type="ARBA" id="ARBA00022559"/>
    </source>
</evidence>
<evidence type="ECO:0000256" key="7">
    <source>
        <dbReference type="ARBA" id="ARBA00025795"/>
    </source>
</evidence>
<evidence type="ECO:0000256" key="3">
    <source>
        <dbReference type="ARBA" id="ARBA00022617"/>
    </source>
</evidence>
<dbReference type="GO" id="GO:0046872">
    <property type="term" value="F:metal ion binding"/>
    <property type="evidence" value="ECO:0007669"/>
    <property type="project" value="UniProtKB-KW"/>
</dbReference>
<gene>
    <name evidence="10" type="ORF">SISNIDRAFT_483800</name>
</gene>
<accession>A0A164X2F7</accession>
<dbReference type="Pfam" id="PF01328">
    <property type="entry name" value="Peroxidase_2"/>
    <property type="match status" value="1"/>
</dbReference>
<dbReference type="OrthoDB" id="2542103at2759"/>
<evidence type="ECO:0000256" key="4">
    <source>
        <dbReference type="ARBA" id="ARBA00022723"/>
    </source>
</evidence>
<dbReference type="AlphaFoldDB" id="A0A164X2F7"/>
<dbReference type="SUPFAM" id="SSF47571">
    <property type="entry name" value="Cloroperoxidase"/>
    <property type="match status" value="1"/>
</dbReference>